<protein>
    <submittedName>
        <fullName evidence="2">Uncharacterized protein</fullName>
    </submittedName>
</protein>
<name>A0ABU2Y0G7_9ACTN</name>
<sequence length="142" mass="15086">SGPPAKINPPDTDSCGVPECPSPELANELSFERKLLDEAPRHGATVSPRLSLYQNHDRDRGGLHAQAYGVARTFATYANPRADACLPRRIGPTPFDTGADIIASISAANECLGKRLTVLHIFGHSGWNGVFGTSTGSNGLYI</sequence>
<keyword evidence="3" id="KW-1185">Reference proteome</keyword>
<proteinExistence type="predicted"/>
<evidence type="ECO:0000313" key="2">
    <source>
        <dbReference type="EMBL" id="MDT0551252.1"/>
    </source>
</evidence>
<dbReference type="Proteomes" id="UP001180754">
    <property type="component" value="Unassembled WGS sequence"/>
</dbReference>
<gene>
    <name evidence="2" type="ORF">RND15_52750</name>
</gene>
<feature type="non-terminal residue" evidence="2">
    <location>
        <position position="142"/>
    </location>
</feature>
<dbReference type="EMBL" id="JAVRFD010000904">
    <property type="protein sequence ID" value="MDT0551252.1"/>
    <property type="molecule type" value="Genomic_DNA"/>
</dbReference>
<feature type="region of interest" description="Disordered" evidence="1">
    <location>
        <begin position="1"/>
        <end position="20"/>
    </location>
</feature>
<reference evidence="2" key="1">
    <citation type="submission" date="2024-05" db="EMBL/GenBank/DDBJ databases">
        <title>30 novel species of actinomycetes from the DSMZ collection.</title>
        <authorList>
            <person name="Nouioui I."/>
        </authorList>
    </citation>
    <scope>NUCLEOTIDE SEQUENCE</scope>
    <source>
        <strain evidence="2">DSM 41529</strain>
    </source>
</reference>
<dbReference type="RefSeq" id="WP_311731521.1">
    <property type="nucleotide sequence ID" value="NZ_JAVRFD010000904.1"/>
</dbReference>
<evidence type="ECO:0000256" key="1">
    <source>
        <dbReference type="SAM" id="MobiDB-lite"/>
    </source>
</evidence>
<feature type="non-terminal residue" evidence="2">
    <location>
        <position position="1"/>
    </location>
</feature>
<organism evidence="2 3">
    <name type="scientific">Streptomyces lonegramiae</name>
    <dbReference type="NCBI Taxonomy" id="3075524"/>
    <lineage>
        <taxon>Bacteria</taxon>
        <taxon>Bacillati</taxon>
        <taxon>Actinomycetota</taxon>
        <taxon>Actinomycetes</taxon>
        <taxon>Kitasatosporales</taxon>
        <taxon>Streptomycetaceae</taxon>
        <taxon>Streptomyces</taxon>
    </lineage>
</organism>
<evidence type="ECO:0000313" key="3">
    <source>
        <dbReference type="Proteomes" id="UP001180754"/>
    </source>
</evidence>
<comment type="caution">
    <text evidence="2">The sequence shown here is derived from an EMBL/GenBank/DDBJ whole genome shotgun (WGS) entry which is preliminary data.</text>
</comment>
<accession>A0ABU2Y0G7</accession>